<dbReference type="AlphaFoldDB" id="A0A372IR94"/>
<proteinExistence type="predicted"/>
<organism evidence="1 2">
    <name type="scientific">Paracidobacterium acidisoli</name>
    <dbReference type="NCBI Taxonomy" id="2303751"/>
    <lineage>
        <taxon>Bacteria</taxon>
        <taxon>Pseudomonadati</taxon>
        <taxon>Acidobacteriota</taxon>
        <taxon>Terriglobia</taxon>
        <taxon>Terriglobales</taxon>
        <taxon>Acidobacteriaceae</taxon>
        <taxon>Paracidobacterium</taxon>
    </lineage>
</organism>
<dbReference type="EMBL" id="QVQT01000003">
    <property type="protein sequence ID" value="RFU17043.1"/>
    <property type="molecule type" value="Genomic_DNA"/>
</dbReference>
<evidence type="ECO:0000313" key="2">
    <source>
        <dbReference type="Proteomes" id="UP000264702"/>
    </source>
</evidence>
<comment type="caution">
    <text evidence="1">The sequence shown here is derived from an EMBL/GenBank/DDBJ whole genome shotgun (WGS) entry which is preliminary data.</text>
</comment>
<sequence>MALSFVCAAAVHAQSAPPVPEDAAAKANQVKARAVLDAMVTALGGPLWLNLQNSYIEGRTSGFYQGKPTGAITQLYEFRVFPDKERLELTKKRNVVEIYTGDQCWEDTYRGKRAQLKEPCDDYMRRRDHSIDVAIRAWLKDPNTVLIYEGQGLSERHLADQVTLISASNDSITIKMDADSHLPLSRSFQWRDPLYKDKNTELEEYDDYHTIQGIPTPFTITRFHNGDMTNQRFVFKAAYNVDLPPNPFDADYWGNKLKK</sequence>
<dbReference type="Proteomes" id="UP000264702">
    <property type="component" value="Unassembled WGS sequence"/>
</dbReference>
<keyword evidence="2" id="KW-1185">Reference proteome</keyword>
<reference evidence="1 2" key="1">
    <citation type="submission" date="2018-08" db="EMBL/GenBank/DDBJ databases">
        <title>Acidipila sp. 4G-K13, an acidobacterium isolated from forest soil.</title>
        <authorList>
            <person name="Gao Z.-H."/>
            <person name="Qiu L.-H."/>
        </authorList>
    </citation>
    <scope>NUCLEOTIDE SEQUENCE [LARGE SCALE GENOMIC DNA]</scope>
    <source>
        <strain evidence="1 2">4G-K13</strain>
    </source>
</reference>
<accession>A0A372IR94</accession>
<name>A0A372IR94_9BACT</name>
<evidence type="ECO:0008006" key="3">
    <source>
        <dbReference type="Google" id="ProtNLM"/>
    </source>
</evidence>
<evidence type="ECO:0000313" key="1">
    <source>
        <dbReference type="EMBL" id="RFU17043.1"/>
    </source>
</evidence>
<protein>
    <recommendedName>
        <fullName evidence="3">Outer membrane lipoprotein-sorting protein</fullName>
    </recommendedName>
</protein>
<gene>
    <name evidence="1" type="ORF">D0Y96_10070</name>
</gene>